<dbReference type="EMBL" id="QFFF01000001">
    <property type="protein sequence ID" value="PWG02695.1"/>
    <property type="molecule type" value="Genomic_DNA"/>
</dbReference>
<feature type="domain" description="MobA-like NTP transferase" evidence="2">
    <location>
        <begin position="28"/>
        <end position="145"/>
    </location>
</feature>
<evidence type="ECO:0000256" key="1">
    <source>
        <dbReference type="ARBA" id="ARBA00022842"/>
    </source>
</evidence>
<dbReference type="InterPro" id="IPR025877">
    <property type="entry name" value="MobA-like_NTP_Trfase"/>
</dbReference>
<dbReference type="SUPFAM" id="SSF53448">
    <property type="entry name" value="Nucleotide-diphospho-sugar transferases"/>
    <property type="match status" value="1"/>
</dbReference>
<dbReference type="Pfam" id="PF12804">
    <property type="entry name" value="NTP_transf_3"/>
    <property type="match status" value="1"/>
</dbReference>
<accession>A0A2U2J2X5</accession>
<keyword evidence="4" id="KW-1185">Reference proteome</keyword>
<organism evidence="3 4">
    <name type="scientific">Allosphingosinicella humi</name>
    <dbReference type="NCBI Taxonomy" id="2068657"/>
    <lineage>
        <taxon>Bacteria</taxon>
        <taxon>Pseudomonadati</taxon>
        <taxon>Pseudomonadota</taxon>
        <taxon>Alphaproteobacteria</taxon>
        <taxon>Sphingomonadales</taxon>
        <taxon>Sphingomonadaceae</taxon>
        <taxon>Allosphingosinicella</taxon>
    </lineage>
</organism>
<gene>
    <name evidence="3" type="ORF">DF286_07340</name>
</gene>
<evidence type="ECO:0000313" key="4">
    <source>
        <dbReference type="Proteomes" id="UP000245916"/>
    </source>
</evidence>
<proteinExistence type="predicted"/>
<dbReference type="Gene3D" id="3.90.550.10">
    <property type="entry name" value="Spore Coat Polysaccharide Biosynthesis Protein SpsA, Chain A"/>
    <property type="match status" value="1"/>
</dbReference>
<reference evidence="3 4" key="1">
    <citation type="submission" date="2018-05" db="EMBL/GenBank/DDBJ databases">
        <title>Genome of Sphingosinicella humi QZX222.</title>
        <authorList>
            <person name="Qiao Z."/>
            <person name="Wang G."/>
        </authorList>
    </citation>
    <scope>NUCLEOTIDE SEQUENCE [LARGE SCALE GENOMIC DNA]</scope>
    <source>
        <strain evidence="3 4">QZX222</strain>
    </source>
</reference>
<keyword evidence="1" id="KW-0460">Magnesium</keyword>
<dbReference type="AlphaFoldDB" id="A0A2U2J2X5"/>
<evidence type="ECO:0000259" key="2">
    <source>
        <dbReference type="Pfam" id="PF12804"/>
    </source>
</evidence>
<dbReference type="Proteomes" id="UP000245916">
    <property type="component" value="Unassembled WGS sequence"/>
</dbReference>
<evidence type="ECO:0000313" key="3">
    <source>
        <dbReference type="EMBL" id="PWG02695.1"/>
    </source>
</evidence>
<name>A0A2U2J2X5_9SPHN</name>
<comment type="caution">
    <text evidence="3">The sequence shown here is derived from an EMBL/GenBank/DDBJ whole genome shotgun (WGS) entry which is preliminary data.</text>
</comment>
<dbReference type="OrthoDB" id="159246at2"/>
<dbReference type="GO" id="GO:0016779">
    <property type="term" value="F:nucleotidyltransferase activity"/>
    <property type="evidence" value="ECO:0007669"/>
    <property type="project" value="UniProtKB-ARBA"/>
</dbReference>
<dbReference type="InterPro" id="IPR029044">
    <property type="entry name" value="Nucleotide-diphossugar_trans"/>
</dbReference>
<sequence length="261" mass="28060">MKTTRKWTAIILAGQRPGENDFAAANGVSAKALIPVGGTPMLGRVVETVLAAPSVDRAVVLTQDPDALLSGSLQWIKDDPRIDAARAQDGISASILEVAGSEVAPWPVLLVTADHVLLTPVMIEEFLAAVGEADAAAAVVERRTVEASYPSTRRTWLRFRDGDYTGANLFALTSLRARKLLALWSGVERDRKKALRLLMHFGPFLALRAATRTISLDGFVSAMARRHGLGLRAVRLSHAEAAIDVDKPDDLRLVEAILANA</sequence>
<protein>
    <recommendedName>
        <fullName evidence="2">MobA-like NTP transferase domain-containing protein</fullName>
    </recommendedName>
</protein>
<dbReference type="RefSeq" id="WP_109270835.1">
    <property type="nucleotide sequence ID" value="NZ_QFFF01000001.1"/>
</dbReference>